<dbReference type="SUPFAM" id="SSF81901">
    <property type="entry name" value="HCP-like"/>
    <property type="match status" value="1"/>
</dbReference>
<dbReference type="Pfam" id="PF25135">
    <property type="entry name" value="DUF7822"/>
    <property type="match status" value="1"/>
</dbReference>
<keyword evidence="3" id="KW-1185">Reference proteome</keyword>
<dbReference type="OrthoDB" id="5464673at2"/>
<dbReference type="InterPro" id="IPR011990">
    <property type="entry name" value="TPR-like_helical_dom_sf"/>
</dbReference>
<dbReference type="Pfam" id="PF14903">
    <property type="entry name" value="WG_beta_rep"/>
    <property type="match status" value="2"/>
</dbReference>
<evidence type="ECO:0000259" key="1">
    <source>
        <dbReference type="Pfam" id="PF25135"/>
    </source>
</evidence>
<dbReference type="PANTHER" id="PTHR11102">
    <property type="entry name" value="SEL-1-LIKE PROTEIN"/>
    <property type="match status" value="1"/>
</dbReference>
<dbReference type="Gene3D" id="1.25.40.10">
    <property type="entry name" value="Tetratricopeptide repeat domain"/>
    <property type="match status" value="1"/>
</dbReference>
<sequence length="851" mass="95283">MSHRLYLYNLEKVPEQAGATASNLPLAAYGNTDEQVLMMMEWGYELPPFFYPLFAGGITIAPPVYNGSEGGLYAPAAPGKEAFADFYNFLEKHADTLMYNKDAFENAKKKLLRFFETKVTHAWFHLDAWDVFNMSDDGAEGNHTAQAEDLKLIIEQTNTIIRKAIAADNPDLLNEWPPITNSGYHAEFKQLLNDEGFNYGWAVIESALMGDYTGLEIFMENGLQGLKNEEGNIVLPAEFTEIFEYPIGEELALVLHQSGKYGYVNRAGELVIPCIYEDAYDFANGFSHIVTDGKAGVIDERGHATIPAVYDNVHVLKYGVFAVKKGGEWALMGEQETLLLPFQTAEDVGIDDSGLIYFFFKIEKEIWYYSDTFHFLLKGLSDNIETEGGCYLFTMKSQMGLLSNTGEQLIPFAEQTIRYDYPLDAFIVQAKTGFGLYHATQGWLLPATAENIYALQANPGEHGERLAVVQQGGNSGLYAIAADSRWVATPQYKGFIFLKDNYVGYKNSEGKWGILDYAGNRISEPVYDSVNGKENCLTYGIAITFNSDAILLIQGDGNVRPLSAREVVDEMSVYPESFYTKDQLKALRKALPLAEQALNEHALGSTALDEGRSEDAIRHFELAASLHCFEAITDLGYLYEYADGYTNTGKAFELYKTAATLGERYAMKNLGLMYQYGRGTAPDYQQAAYWFEQAIAHDNEDAVEALADLYYYETYGMLDNERALELYQTALDNGNEEVASKIGNIYEIKGDIKNAITYYKQAAKSGNTFAKWRLGCFYTDGNGVKRDLHKAMALYQEAVADLPDVHVDIAILYAADPYFDPAEAKRHLELAKEAGVDTADEYIDKFKHLWK</sequence>
<evidence type="ECO:0000313" key="2">
    <source>
        <dbReference type="EMBL" id="SHK83065.1"/>
    </source>
</evidence>
<dbReference type="RefSeq" id="WP_073077282.1">
    <property type="nucleotide sequence ID" value="NZ_FRBL01000001.1"/>
</dbReference>
<evidence type="ECO:0000313" key="3">
    <source>
        <dbReference type="Proteomes" id="UP000184420"/>
    </source>
</evidence>
<dbReference type="Proteomes" id="UP000184420">
    <property type="component" value="Unassembled WGS sequence"/>
</dbReference>
<protein>
    <submittedName>
        <fullName evidence="2">TPR repeat</fullName>
    </submittedName>
</protein>
<dbReference type="PANTHER" id="PTHR11102:SF160">
    <property type="entry name" value="ERAD-ASSOCIATED E3 UBIQUITIN-PROTEIN LIGASE COMPONENT HRD3"/>
    <property type="match status" value="1"/>
</dbReference>
<dbReference type="EMBL" id="FRBL01000001">
    <property type="protein sequence ID" value="SHK83065.1"/>
    <property type="molecule type" value="Genomic_DNA"/>
</dbReference>
<reference evidence="2 3" key="1">
    <citation type="submission" date="2016-11" db="EMBL/GenBank/DDBJ databases">
        <authorList>
            <person name="Jaros S."/>
            <person name="Januszkiewicz K."/>
            <person name="Wedrychowicz H."/>
        </authorList>
    </citation>
    <scope>NUCLEOTIDE SEQUENCE [LARGE SCALE GENOMIC DNA]</scope>
    <source>
        <strain evidence="2 3">DSM 27406</strain>
    </source>
</reference>
<dbReference type="InterPro" id="IPR056724">
    <property type="entry name" value="DUF7822"/>
</dbReference>
<dbReference type="SMART" id="SM00671">
    <property type="entry name" value="SEL1"/>
    <property type="match status" value="5"/>
</dbReference>
<dbReference type="Pfam" id="PF08238">
    <property type="entry name" value="Sel1"/>
    <property type="match status" value="5"/>
</dbReference>
<dbReference type="AlphaFoldDB" id="A0A1M6VP08"/>
<name>A0A1M6VP08_9BACT</name>
<dbReference type="InterPro" id="IPR006597">
    <property type="entry name" value="Sel1-like"/>
</dbReference>
<dbReference type="InterPro" id="IPR032774">
    <property type="entry name" value="WG_beta_rep"/>
</dbReference>
<dbReference type="STRING" id="1419482.SAMN05444266_101289"/>
<organism evidence="2 3">
    <name type="scientific">Chitinophaga jiangningensis</name>
    <dbReference type="NCBI Taxonomy" id="1419482"/>
    <lineage>
        <taxon>Bacteria</taxon>
        <taxon>Pseudomonadati</taxon>
        <taxon>Bacteroidota</taxon>
        <taxon>Chitinophagia</taxon>
        <taxon>Chitinophagales</taxon>
        <taxon>Chitinophagaceae</taxon>
        <taxon>Chitinophaga</taxon>
    </lineage>
</organism>
<gene>
    <name evidence="2" type="ORF">SAMN05444266_101289</name>
</gene>
<proteinExistence type="predicted"/>
<accession>A0A1M6VP08</accession>
<feature type="domain" description="DUF7822" evidence="1">
    <location>
        <begin position="29"/>
        <end position="162"/>
    </location>
</feature>
<dbReference type="InterPro" id="IPR050767">
    <property type="entry name" value="Sel1_AlgK"/>
</dbReference>